<dbReference type="PANTHER" id="PTHR23306">
    <property type="entry name" value="TUMOR SUSCEPTIBILITY GENE 101 PROTEIN-RELATED"/>
    <property type="match status" value="1"/>
</dbReference>
<comment type="subcellular location">
    <subcellularLocation>
        <location evidence="1">Endosome</location>
    </subcellularLocation>
</comment>
<dbReference type="Pfam" id="PF09454">
    <property type="entry name" value="Vps23_core"/>
    <property type="match status" value="1"/>
</dbReference>
<dbReference type="SUPFAM" id="SSF140111">
    <property type="entry name" value="Endosomal sorting complex assembly domain"/>
    <property type="match status" value="1"/>
</dbReference>
<dbReference type="VEuPathDB" id="FungiDB:CXQ87_003449"/>
<feature type="domain" description="UEV" evidence="9">
    <location>
        <begin position="7"/>
        <end position="167"/>
    </location>
</feature>
<dbReference type="GO" id="GO:0043130">
    <property type="term" value="F:ubiquitin binding"/>
    <property type="evidence" value="ECO:0007669"/>
    <property type="project" value="TreeGrafter"/>
</dbReference>
<dbReference type="PROSITE" id="PS51322">
    <property type="entry name" value="UEV"/>
    <property type="match status" value="1"/>
</dbReference>
<keyword evidence="11" id="KW-1185">Reference proteome</keyword>
<dbReference type="InterPro" id="IPR017916">
    <property type="entry name" value="SB_dom"/>
</dbReference>
<dbReference type="EMBL" id="PKFP01000003">
    <property type="protein sequence ID" value="PVH15603.1"/>
    <property type="molecule type" value="Genomic_DNA"/>
</dbReference>
<name>A0A2V1AEC5_9ASCO</name>
<evidence type="ECO:0000256" key="4">
    <source>
        <dbReference type="ARBA" id="ARBA00022753"/>
    </source>
</evidence>
<dbReference type="InterPro" id="IPR052070">
    <property type="entry name" value="ESCRT-I_UEV_domain"/>
</dbReference>
<organism evidence="10 11">
    <name type="scientific">Candidozyma duobushaemuli</name>
    <dbReference type="NCBI Taxonomy" id="1231522"/>
    <lineage>
        <taxon>Eukaryota</taxon>
        <taxon>Fungi</taxon>
        <taxon>Dikarya</taxon>
        <taxon>Ascomycota</taxon>
        <taxon>Saccharomycotina</taxon>
        <taxon>Pichiomycetes</taxon>
        <taxon>Metschnikowiaceae</taxon>
        <taxon>Candidozyma</taxon>
    </lineage>
</organism>
<evidence type="ECO:0000259" key="9">
    <source>
        <dbReference type="PROSITE" id="PS51322"/>
    </source>
</evidence>
<dbReference type="GO" id="GO:0072666">
    <property type="term" value="P:establishment of protein localization to vacuole"/>
    <property type="evidence" value="ECO:0007669"/>
    <property type="project" value="UniProtKB-ARBA"/>
</dbReference>
<reference evidence="10 11" key="1">
    <citation type="submission" date="2017-12" db="EMBL/GenBank/DDBJ databases">
        <title>Genome Sequence of the Amphotericin B-resistant Candida duobushaemulonii strain, B09383.</title>
        <authorList>
            <person name="Chow N.A."/>
            <person name="Gade L."/>
            <person name="Batra D."/>
            <person name="Rowe L.A."/>
            <person name="Loparev V.N."/>
            <person name="Litvintseva A.P."/>
        </authorList>
    </citation>
    <scope>NUCLEOTIDE SEQUENCE [LARGE SCALE GENOMIC DNA]</scope>
    <source>
        <strain evidence="10 11">B09383</strain>
    </source>
</reference>
<evidence type="ECO:0000256" key="2">
    <source>
        <dbReference type="ARBA" id="ARBA00009594"/>
    </source>
</evidence>
<evidence type="ECO:0000313" key="11">
    <source>
        <dbReference type="Proteomes" id="UP000244406"/>
    </source>
</evidence>
<keyword evidence="5" id="KW-0653">Protein transport</keyword>
<evidence type="ECO:0000256" key="3">
    <source>
        <dbReference type="ARBA" id="ARBA00022448"/>
    </source>
</evidence>
<sequence>MAKISSKVANWLYSVLQPQYLHKEVAYSHLYHFLAAYLTQGFKIRTAVYTSVSGHSQLLINLYGKLDCGTCLVPLNIWIPLNYPFQDENIPTSEPNGVPVVFVVPEHGLMIRPNNNVDSQGRFYHPFMASWHQNYTPTAQTRDFSLLSLMTCLKVTFEQNPPLNTRPEPPAAPPKVQPTNTGPQLPPKMSYNETPVQSPTPEPPRRETNGPPLPQKPVEAPKPVEAQPTQDTSIPEKYRMPLPLPPQDSPSPAPVQSPPQLSGPPPQVVYQDNSELYEPRRLRPQGPGKPPIARKVQSTENPQGINEVEDLMDKVTLNENKGDRPILQMISDKINEFLASEESLVTAAPFVEQQKLKIEALENQLSSHLKQAHANEENLQNHITYVQGQVESIRKLNEELQQVDQINAESKDEVAFGTGPGQKIKLEDIVTPDSILVNQLYDTVADIKAHKDTIDLVGGNFKGESELINDENMDQCIKSVRGLARELFWLEVTKTEIGKSMGLQM</sequence>
<dbReference type="Gene3D" id="3.10.110.10">
    <property type="entry name" value="Ubiquitin Conjugating Enzyme"/>
    <property type="match status" value="1"/>
</dbReference>
<keyword evidence="3" id="KW-0813">Transport</keyword>
<proteinExistence type="inferred from homology"/>
<evidence type="ECO:0000256" key="7">
    <source>
        <dbReference type="SAM" id="Coils"/>
    </source>
</evidence>
<dbReference type="Pfam" id="PF05743">
    <property type="entry name" value="UEV"/>
    <property type="match status" value="1"/>
</dbReference>
<protein>
    <recommendedName>
        <fullName evidence="9">UEV domain-containing protein</fullName>
    </recommendedName>
</protein>
<dbReference type="PANTHER" id="PTHR23306:SF3">
    <property type="entry name" value="TUMOR SUPPRESSOR PROTEIN 101"/>
    <property type="match status" value="1"/>
</dbReference>
<keyword evidence="4" id="KW-0967">Endosome</keyword>
<feature type="region of interest" description="Disordered" evidence="8">
    <location>
        <begin position="160"/>
        <end position="302"/>
    </location>
</feature>
<dbReference type="GO" id="GO:0006886">
    <property type="term" value="P:intracellular protein transport"/>
    <property type="evidence" value="ECO:0007669"/>
    <property type="project" value="UniProtKB-ARBA"/>
</dbReference>
<gene>
    <name evidence="10" type="ORF">CXQ87_003449</name>
</gene>
<comment type="similarity">
    <text evidence="2">Belongs to the ubiquitin-conjugating enzyme family. UEV subfamily.</text>
</comment>
<dbReference type="Gene3D" id="6.10.140.820">
    <property type="match status" value="1"/>
</dbReference>
<feature type="compositionally biased region" description="Pro residues" evidence="8">
    <location>
        <begin position="167"/>
        <end position="176"/>
    </location>
</feature>
<comment type="caution">
    <text evidence="10">The sequence shown here is derived from an EMBL/GenBank/DDBJ whole genome shotgun (WGS) entry which is preliminary data.</text>
</comment>
<accession>A0A2V1AEC5</accession>
<dbReference type="GO" id="GO:0043162">
    <property type="term" value="P:ubiquitin-dependent protein catabolic process via the multivesicular body sorting pathway"/>
    <property type="evidence" value="ECO:0007669"/>
    <property type="project" value="UniProtKB-ARBA"/>
</dbReference>
<dbReference type="RefSeq" id="XP_025336543.1">
    <property type="nucleotide sequence ID" value="XM_025481925.1"/>
</dbReference>
<dbReference type="GeneID" id="37003449"/>
<evidence type="ECO:0000256" key="6">
    <source>
        <dbReference type="ARBA" id="ARBA00023054"/>
    </source>
</evidence>
<dbReference type="Proteomes" id="UP000244406">
    <property type="component" value="Unassembled WGS sequence"/>
</dbReference>
<feature type="coiled-coil region" evidence="7">
    <location>
        <begin position="351"/>
        <end position="413"/>
    </location>
</feature>
<dbReference type="InterPro" id="IPR016135">
    <property type="entry name" value="UBQ-conjugating_enzyme/RWD"/>
</dbReference>
<dbReference type="SUPFAM" id="SSF54495">
    <property type="entry name" value="UBC-like"/>
    <property type="match status" value="1"/>
</dbReference>
<dbReference type="InterPro" id="IPR037202">
    <property type="entry name" value="ESCRT_assembly_dom"/>
</dbReference>
<keyword evidence="6 7" id="KW-0175">Coiled coil</keyword>
<dbReference type="InterPro" id="IPR008883">
    <property type="entry name" value="UEV_N"/>
</dbReference>
<evidence type="ECO:0000256" key="5">
    <source>
        <dbReference type="ARBA" id="ARBA00022927"/>
    </source>
</evidence>
<feature type="compositionally biased region" description="Pro residues" evidence="8">
    <location>
        <begin position="242"/>
        <end position="267"/>
    </location>
</feature>
<evidence type="ECO:0000256" key="8">
    <source>
        <dbReference type="SAM" id="MobiDB-lite"/>
    </source>
</evidence>
<dbReference type="CDD" id="cd11685">
    <property type="entry name" value="UEV_TSG101-like"/>
    <property type="match status" value="1"/>
</dbReference>
<evidence type="ECO:0000313" key="10">
    <source>
        <dbReference type="EMBL" id="PVH15603.1"/>
    </source>
</evidence>
<dbReference type="GO" id="GO:0000813">
    <property type="term" value="C:ESCRT I complex"/>
    <property type="evidence" value="ECO:0007669"/>
    <property type="project" value="TreeGrafter"/>
</dbReference>
<evidence type="ECO:0000256" key="1">
    <source>
        <dbReference type="ARBA" id="ARBA00004177"/>
    </source>
</evidence>
<dbReference type="AlphaFoldDB" id="A0A2V1AEC5"/>